<protein>
    <submittedName>
        <fullName evidence="2">Uncharacterized protein</fullName>
    </submittedName>
</protein>
<comment type="caution">
    <text evidence="2">The sequence shown here is derived from an EMBL/GenBank/DDBJ whole genome shotgun (WGS) entry which is preliminary data.</text>
</comment>
<evidence type="ECO:0000313" key="3">
    <source>
        <dbReference type="Proteomes" id="UP000298663"/>
    </source>
</evidence>
<sequence>MRAADRTCSQRRRANRKSEKNKKMICEDKFEMMVMRVYDDLCQLRSAEIDQDFGIHVFQKEETSVKHENQDFYVKNRKHFVFKL</sequence>
<keyword evidence="3" id="KW-1185">Reference proteome</keyword>
<reference evidence="2 3" key="1">
    <citation type="journal article" date="2015" name="Genome Biol.">
        <title>Comparative genomics of Steinernema reveals deeply conserved gene regulatory networks.</title>
        <authorList>
            <person name="Dillman A.R."/>
            <person name="Macchietto M."/>
            <person name="Porter C.F."/>
            <person name="Rogers A."/>
            <person name="Williams B."/>
            <person name="Antoshechkin I."/>
            <person name="Lee M.M."/>
            <person name="Goodwin Z."/>
            <person name="Lu X."/>
            <person name="Lewis E.E."/>
            <person name="Goodrich-Blair H."/>
            <person name="Stock S.P."/>
            <person name="Adams B.J."/>
            <person name="Sternberg P.W."/>
            <person name="Mortazavi A."/>
        </authorList>
    </citation>
    <scope>NUCLEOTIDE SEQUENCE [LARGE SCALE GENOMIC DNA]</scope>
    <source>
        <strain evidence="2 3">ALL</strain>
    </source>
</reference>
<accession>A0A4U5P0G6</accession>
<reference evidence="2 3" key="2">
    <citation type="journal article" date="2019" name="G3 (Bethesda)">
        <title>Hybrid Assembly of the Genome of the Entomopathogenic Nematode Steinernema carpocapsae Identifies the X-Chromosome.</title>
        <authorList>
            <person name="Serra L."/>
            <person name="Macchietto M."/>
            <person name="Macias-Munoz A."/>
            <person name="McGill C.J."/>
            <person name="Rodriguez I.M."/>
            <person name="Rodriguez B."/>
            <person name="Murad R."/>
            <person name="Mortazavi A."/>
        </authorList>
    </citation>
    <scope>NUCLEOTIDE SEQUENCE [LARGE SCALE GENOMIC DNA]</scope>
    <source>
        <strain evidence="2 3">ALL</strain>
    </source>
</reference>
<dbReference type="EMBL" id="AZBU02000003">
    <property type="protein sequence ID" value="TKR89436.1"/>
    <property type="molecule type" value="Genomic_DNA"/>
</dbReference>
<evidence type="ECO:0000256" key="1">
    <source>
        <dbReference type="SAM" id="MobiDB-lite"/>
    </source>
</evidence>
<evidence type="ECO:0000313" key="2">
    <source>
        <dbReference type="EMBL" id="TKR89436.1"/>
    </source>
</evidence>
<dbReference type="Proteomes" id="UP000298663">
    <property type="component" value="Unassembled WGS sequence"/>
</dbReference>
<dbReference type="AlphaFoldDB" id="A0A4U5P0G6"/>
<proteinExistence type="predicted"/>
<gene>
    <name evidence="2" type="ORF">L596_013540</name>
</gene>
<name>A0A4U5P0G6_STECR</name>
<organism evidence="2 3">
    <name type="scientific">Steinernema carpocapsae</name>
    <name type="common">Entomopathogenic nematode</name>
    <dbReference type="NCBI Taxonomy" id="34508"/>
    <lineage>
        <taxon>Eukaryota</taxon>
        <taxon>Metazoa</taxon>
        <taxon>Ecdysozoa</taxon>
        <taxon>Nematoda</taxon>
        <taxon>Chromadorea</taxon>
        <taxon>Rhabditida</taxon>
        <taxon>Tylenchina</taxon>
        <taxon>Panagrolaimomorpha</taxon>
        <taxon>Strongyloidoidea</taxon>
        <taxon>Steinernematidae</taxon>
        <taxon>Steinernema</taxon>
    </lineage>
</organism>
<feature type="region of interest" description="Disordered" evidence="1">
    <location>
        <begin position="1"/>
        <end position="20"/>
    </location>
</feature>